<dbReference type="Pfam" id="PF19823">
    <property type="entry name" value="DUF6305"/>
    <property type="match status" value="1"/>
</dbReference>
<organism evidence="3 4">
    <name type="scientific">Aminomonas paucivorans DSM 12260</name>
    <dbReference type="NCBI Taxonomy" id="584708"/>
    <lineage>
        <taxon>Bacteria</taxon>
        <taxon>Thermotogati</taxon>
        <taxon>Synergistota</taxon>
        <taxon>Synergistia</taxon>
        <taxon>Synergistales</taxon>
        <taxon>Synergistaceae</taxon>
        <taxon>Aminomonas</taxon>
    </lineage>
</organism>
<evidence type="ECO:0000313" key="4">
    <source>
        <dbReference type="Proteomes" id="UP000005096"/>
    </source>
</evidence>
<evidence type="ECO:0000313" key="3">
    <source>
        <dbReference type="EMBL" id="EFQ22639.1"/>
    </source>
</evidence>
<feature type="signal peptide" evidence="1">
    <location>
        <begin position="1"/>
        <end position="23"/>
    </location>
</feature>
<dbReference type="HOGENOM" id="CLU_107131_0_0_0"/>
<name>E3CXP6_9BACT</name>
<dbReference type="InterPro" id="IPR046272">
    <property type="entry name" value="DUF6305"/>
</dbReference>
<gene>
    <name evidence="3" type="ORF">Apau_0203</name>
</gene>
<dbReference type="AlphaFoldDB" id="E3CXP6"/>
<dbReference type="Proteomes" id="UP000005096">
    <property type="component" value="Chromosome"/>
</dbReference>
<proteinExistence type="predicted"/>
<accession>E3CXP6</accession>
<protein>
    <recommendedName>
        <fullName evidence="2">DUF6305 domain-containing protein</fullName>
    </recommendedName>
</protein>
<feature type="chain" id="PRO_5003167447" description="DUF6305 domain-containing protein" evidence="1">
    <location>
        <begin position="24"/>
        <end position="183"/>
    </location>
</feature>
<evidence type="ECO:0000259" key="2">
    <source>
        <dbReference type="Pfam" id="PF19823"/>
    </source>
</evidence>
<dbReference type="PaxDb" id="584708-Apau_0203"/>
<dbReference type="RefSeq" id="WP_006299783.1">
    <property type="nucleotide sequence ID" value="NZ_CM001022.1"/>
</dbReference>
<dbReference type="eggNOG" id="ENOG502ZBH5">
    <property type="taxonomic scope" value="Bacteria"/>
</dbReference>
<dbReference type="STRING" id="584708.Apau_0203"/>
<dbReference type="EMBL" id="CM001022">
    <property type="protein sequence ID" value="EFQ22639.1"/>
    <property type="molecule type" value="Genomic_DNA"/>
</dbReference>
<reference evidence="3 4" key="1">
    <citation type="journal article" date="2010" name="Stand. Genomic Sci.">
        <title>Non-contiguous finished genome sequence of Aminomonas paucivorans type strain (GLU-3).</title>
        <authorList>
            <person name="Pitluck S."/>
            <person name="Yasawong M."/>
            <person name="Held B."/>
            <person name="Lapidus A."/>
            <person name="Nolan M."/>
            <person name="Copeland A."/>
            <person name="Lucas S."/>
            <person name="Del Rio T.G."/>
            <person name="Tice H."/>
            <person name="Cheng J.F."/>
            <person name="Chertkov O."/>
            <person name="Goodwin L."/>
            <person name="Tapia R."/>
            <person name="Han C."/>
            <person name="Liolios K."/>
            <person name="Ivanova N."/>
            <person name="Mavromatis K."/>
            <person name="Ovchinnikova G."/>
            <person name="Pati A."/>
            <person name="Chen A."/>
            <person name="Palaniappan K."/>
            <person name="Land M."/>
            <person name="Hauser L."/>
            <person name="Chang Y.J."/>
            <person name="Jeffries C.D."/>
            <person name="Pukall R."/>
            <person name="Spring S."/>
            <person name="Rohde M."/>
            <person name="Sikorski J."/>
            <person name="Goker M."/>
            <person name="Woyke T."/>
            <person name="Bristow J."/>
            <person name="Eisen J.A."/>
            <person name="Markowitz V."/>
            <person name="Hugenholtz P."/>
            <person name="Kyrpides N.C."/>
            <person name="Klenk H.P."/>
        </authorList>
    </citation>
    <scope>NUCLEOTIDE SEQUENCE [LARGE SCALE GENOMIC DNA]</scope>
    <source>
        <strain evidence="3 4">DSM 12260</strain>
    </source>
</reference>
<evidence type="ECO:0000256" key="1">
    <source>
        <dbReference type="SAM" id="SignalP"/>
    </source>
</evidence>
<dbReference type="OrthoDB" id="1922448at2"/>
<keyword evidence="4" id="KW-1185">Reference proteome</keyword>
<sequence length="183" mass="18836">MRGFKKVFLGAVLAAALALPAQAAEVALTTVGQSPDGMMVKVILKKMKVDNDYDAMMKPEALKGQKVLLAVVGGSMKGLGAAGIDKEQEKARGAALVDAARAKGMKVLVLHVGGKGRRGELSDFLATAVTPKGDAVLVVKGGNDDGFFTKLKGKNAPLTTADSVQKLQAPLAEILAGWGVGKP</sequence>
<keyword evidence="1" id="KW-0732">Signal</keyword>
<feature type="domain" description="DUF6305" evidence="2">
    <location>
        <begin position="24"/>
        <end position="174"/>
    </location>
</feature>